<dbReference type="EMBL" id="JBJYXY010000001">
    <property type="protein sequence ID" value="MFN2975293.1"/>
    <property type="molecule type" value="Genomic_DNA"/>
</dbReference>
<dbReference type="Gene3D" id="1.10.10.60">
    <property type="entry name" value="Homeodomain-like"/>
    <property type="match status" value="1"/>
</dbReference>
<dbReference type="Proteomes" id="UP001634747">
    <property type="component" value="Unassembled WGS sequence"/>
</dbReference>
<dbReference type="SUPFAM" id="SSF46689">
    <property type="entry name" value="Homeodomain-like"/>
    <property type="match status" value="1"/>
</dbReference>
<gene>
    <name evidence="8" type="ORF">ACK2TP_05925</name>
</gene>
<evidence type="ECO:0000259" key="7">
    <source>
        <dbReference type="PROSITE" id="PS50110"/>
    </source>
</evidence>
<proteinExistence type="predicted"/>
<dbReference type="PROSITE" id="PS50110">
    <property type="entry name" value="RESPONSE_REGULATORY"/>
    <property type="match status" value="1"/>
</dbReference>
<dbReference type="Pfam" id="PF00072">
    <property type="entry name" value="Response_reg"/>
    <property type="match status" value="1"/>
</dbReference>
<dbReference type="InterPro" id="IPR025662">
    <property type="entry name" value="Sigma_54_int_dom_ATP-bd_1"/>
</dbReference>
<evidence type="ECO:0000256" key="1">
    <source>
        <dbReference type="ARBA" id="ARBA00022741"/>
    </source>
</evidence>
<dbReference type="PRINTS" id="PR01590">
    <property type="entry name" value="HTHFIS"/>
</dbReference>
<keyword evidence="9" id="KW-1185">Reference proteome</keyword>
<evidence type="ECO:0000256" key="5">
    <source>
        <dbReference type="PROSITE-ProRule" id="PRU00169"/>
    </source>
</evidence>
<dbReference type="Gene3D" id="1.10.8.60">
    <property type="match status" value="1"/>
</dbReference>
<dbReference type="PROSITE" id="PS00675">
    <property type="entry name" value="SIGMA54_INTERACT_1"/>
    <property type="match status" value="1"/>
</dbReference>
<name>A0ABW9KJA1_9BACT</name>
<protein>
    <submittedName>
        <fullName evidence="8">Sigma-54-dependent transcriptional regulator</fullName>
    </submittedName>
</protein>
<organism evidence="8 9">
    <name type="scientific">Terriglobus aquaticus</name>
    <dbReference type="NCBI Taxonomy" id="940139"/>
    <lineage>
        <taxon>Bacteria</taxon>
        <taxon>Pseudomonadati</taxon>
        <taxon>Acidobacteriota</taxon>
        <taxon>Terriglobia</taxon>
        <taxon>Terriglobales</taxon>
        <taxon>Acidobacteriaceae</taxon>
        <taxon>Terriglobus</taxon>
    </lineage>
</organism>
<dbReference type="InterPro" id="IPR002197">
    <property type="entry name" value="HTH_Fis"/>
</dbReference>
<dbReference type="Gene3D" id="3.40.50.2300">
    <property type="match status" value="1"/>
</dbReference>
<reference evidence="8 9" key="1">
    <citation type="submission" date="2024-12" db="EMBL/GenBank/DDBJ databases">
        <authorList>
            <person name="Lee Y."/>
        </authorList>
    </citation>
    <scope>NUCLEOTIDE SEQUENCE [LARGE SCALE GENOMIC DNA]</scope>
    <source>
        <strain evidence="8 9">03SUJ4</strain>
    </source>
</reference>
<dbReference type="Pfam" id="PF25601">
    <property type="entry name" value="AAA_lid_14"/>
    <property type="match status" value="1"/>
</dbReference>
<dbReference type="PROSITE" id="PS50045">
    <property type="entry name" value="SIGMA54_INTERACT_4"/>
    <property type="match status" value="1"/>
</dbReference>
<evidence type="ECO:0000256" key="2">
    <source>
        <dbReference type="ARBA" id="ARBA00022840"/>
    </source>
</evidence>
<evidence type="ECO:0000256" key="4">
    <source>
        <dbReference type="ARBA" id="ARBA00023163"/>
    </source>
</evidence>
<dbReference type="CDD" id="cd00009">
    <property type="entry name" value="AAA"/>
    <property type="match status" value="1"/>
</dbReference>
<accession>A0ABW9KJA1</accession>
<sequence>MTTAEVLLRAMQMGGVSALPAGTFPLHLFVVEPDEHLREPLMEVGRQMGFTVRGASPAEVAGMLDALECDVVLLDLSPEAARLDVLRQLRQKFPRVPILVTTAFASVQTAVEALRNGASDFLTKPFSLEELTTTLHLAAEQRSFDVELRRMQHQMRTSPAMQQVAAASPAMQKLMSMVLRVAVSDHPVMVLGESGSGKERIARVLHEAAAVGARQRAGESGARNPDPPFLQVLCSGSAATLETELFGYVRNEGTALREERVGLLTVEGGGTLFLDEIDALPPDLQSKLLRAMKDRAVRPPGSAMSRPLTVRLVASSSRDLPLLVERGAFRKDLYFRLNVVNLRVPPLRQRREDLPLLAAVFLEKHSRERLLSFSLGPDAMRVLMEYVWPGNVRELEAVIERACTVSSGPVLHLADLPTQLHQDVAAAEEAVRIDGRSRKEGAAAVVTAAATPVSAEINIEPIAEMERRMILLALQKLNGDKIMTAKLLGIGKTTLYRKLKEYGIGELAA</sequence>
<keyword evidence="2" id="KW-0067">ATP-binding</keyword>
<dbReference type="Pfam" id="PF00158">
    <property type="entry name" value="Sigma54_activat"/>
    <property type="match status" value="1"/>
</dbReference>
<feature type="modified residue" description="4-aspartylphosphate" evidence="5">
    <location>
        <position position="75"/>
    </location>
</feature>
<dbReference type="SUPFAM" id="SSF52540">
    <property type="entry name" value="P-loop containing nucleoside triphosphate hydrolases"/>
    <property type="match status" value="1"/>
</dbReference>
<dbReference type="Pfam" id="PF02954">
    <property type="entry name" value="HTH_8"/>
    <property type="match status" value="1"/>
</dbReference>
<dbReference type="SMART" id="SM00382">
    <property type="entry name" value="AAA"/>
    <property type="match status" value="1"/>
</dbReference>
<dbReference type="InterPro" id="IPR011006">
    <property type="entry name" value="CheY-like_superfamily"/>
</dbReference>
<keyword evidence="1" id="KW-0547">Nucleotide-binding</keyword>
<evidence type="ECO:0000313" key="8">
    <source>
        <dbReference type="EMBL" id="MFN2975293.1"/>
    </source>
</evidence>
<evidence type="ECO:0000313" key="9">
    <source>
        <dbReference type="Proteomes" id="UP001634747"/>
    </source>
</evidence>
<dbReference type="InterPro" id="IPR058031">
    <property type="entry name" value="AAA_lid_NorR"/>
</dbReference>
<dbReference type="RefSeq" id="WP_344687684.1">
    <property type="nucleotide sequence ID" value="NZ_BAABBH010000001.1"/>
</dbReference>
<feature type="domain" description="Sigma-54 factor interaction" evidence="6">
    <location>
        <begin position="164"/>
        <end position="404"/>
    </location>
</feature>
<comment type="caution">
    <text evidence="8">The sequence shown here is derived from an EMBL/GenBank/DDBJ whole genome shotgun (WGS) entry which is preliminary data.</text>
</comment>
<dbReference type="InterPro" id="IPR027417">
    <property type="entry name" value="P-loop_NTPase"/>
</dbReference>
<feature type="domain" description="Response regulatory" evidence="7">
    <location>
        <begin position="27"/>
        <end position="139"/>
    </location>
</feature>
<keyword evidence="4" id="KW-0804">Transcription</keyword>
<dbReference type="Gene3D" id="3.40.50.300">
    <property type="entry name" value="P-loop containing nucleotide triphosphate hydrolases"/>
    <property type="match status" value="1"/>
</dbReference>
<dbReference type="PANTHER" id="PTHR32071">
    <property type="entry name" value="TRANSCRIPTIONAL REGULATORY PROTEIN"/>
    <property type="match status" value="1"/>
</dbReference>
<evidence type="ECO:0000256" key="3">
    <source>
        <dbReference type="ARBA" id="ARBA00023015"/>
    </source>
</evidence>
<dbReference type="SMART" id="SM00448">
    <property type="entry name" value="REC"/>
    <property type="match status" value="1"/>
</dbReference>
<dbReference type="PROSITE" id="PS00688">
    <property type="entry name" value="SIGMA54_INTERACT_3"/>
    <property type="match status" value="1"/>
</dbReference>
<dbReference type="InterPro" id="IPR002078">
    <property type="entry name" value="Sigma_54_int"/>
</dbReference>
<keyword evidence="5" id="KW-0597">Phosphoprotein</keyword>
<dbReference type="InterPro" id="IPR009057">
    <property type="entry name" value="Homeodomain-like_sf"/>
</dbReference>
<dbReference type="SUPFAM" id="SSF52172">
    <property type="entry name" value="CheY-like"/>
    <property type="match status" value="1"/>
</dbReference>
<dbReference type="InterPro" id="IPR025944">
    <property type="entry name" value="Sigma_54_int_dom_CS"/>
</dbReference>
<evidence type="ECO:0000259" key="6">
    <source>
        <dbReference type="PROSITE" id="PS50045"/>
    </source>
</evidence>
<dbReference type="InterPro" id="IPR001789">
    <property type="entry name" value="Sig_transdc_resp-reg_receiver"/>
</dbReference>
<keyword evidence="3" id="KW-0805">Transcription regulation</keyword>
<dbReference type="InterPro" id="IPR003593">
    <property type="entry name" value="AAA+_ATPase"/>
</dbReference>